<dbReference type="InterPro" id="IPR013767">
    <property type="entry name" value="PAS_fold"/>
</dbReference>
<dbReference type="PANTHER" id="PTHR32071">
    <property type="entry name" value="TRANSCRIPTIONAL REGULATORY PROTEIN"/>
    <property type="match status" value="1"/>
</dbReference>
<proteinExistence type="predicted"/>
<organism evidence="9 10">
    <name type="scientific">Halalkalibacter wakoensis JCM 9140</name>
    <dbReference type="NCBI Taxonomy" id="1236970"/>
    <lineage>
        <taxon>Bacteria</taxon>
        <taxon>Bacillati</taxon>
        <taxon>Bacillota</taxon>
        <taxon>Bacilli</taxon>
        <taxon>Bacillales</taxon>
        <taxon>Bacillaceae</taxon>
        <taxon>Halalkalibacter</taxon>
    </lineage>
</organism>
<gene>
    <name evidence="9" type="ORF">JCM9140_3300</name>
</gene>
<dbReference type="Pfam" id="PF25601">
    <property type="entry name" value="AAA_lid_14"/>
    <property type="match status" value="1"/>
</dbReference>
<dbReference type="Proteomes" id="UP000018890">
    <property type="component" value="Unassembled WGS sequence"/>
</dbReference>
<dbReference type="InterPro" id="IPR000700">
    <property type="entry name" value="PAS-assoc_C"/>
</dbReference>
<evidence type="ECO:0000256" key="2">
    <source>
        <dbReference type="ARBA" id="ARBA00022797"/>
    </source>
</evidence>
<dbReference type="STRING" id="1236970.JCM9140_3300"/>
<dbReference type="InterPro" id="IPR000014">
    <property type="entry name" value="PAS"/>
</dbReference>
<dbReference type="Pfam" id="PF00158">
    <property type="entry name" value="Sigma54_activat"/>
    <property type="match status" value="1"/>
</dbReference>
<keyword evidence="1" id="KW-0547">Nucleotide-binding</keyword>
<dbReference type="Gene3D" id="1.10.8.60">
    <property type="match status" value="1"/>
</dbReference>
<feature type="coiled-coil region" evidence="5">
    <location>
        <begin position="210"/>
        <end position="240"/>
    </location>
</feature>
<comment type="caution">
    <text evidence="9">The sequence shown here is derived from an EMBL/GenBank/DDBJ whole genome shotgun (WGS) entry which is preliminary data.</text>
</comment>
<dbReference type="InterPro" id="IPR027417">
    <property type="entry name" value="P-loop_NTPase"/>
</dbReference>
<dbReference type="InterPro" id="IPR030828">
    <property type="entry name" value="HTH_TyrR"/>
</dbReference>
<dbReference type="GO" id="GO:0005524">
    <property type="term" value="F:ATP binding"/>
    <property type="evidence" value="ECO:0007669"/>
    <property type="project" value="UniProtKB-KW"/>
</dbReference>
<evidence type="ECO:0000313" key="10">
    <source>
        <dbReference type="Proteomes" id="UP000018890"/>
    </source>
</evidence>
<dbReference type="InterPro" id="IPR009057">
    <property type="entry name" value="Homeodomain-like_sf"/>
</dbReference>
<dbReference type="Gene3D" id="3.40.50.300">
    <property type="entry name" value="P-loop containing nucleotide triphosphate hydrolases"/>
    <property type="match status" value="1"/>
</dbReference>
<evidence type="ECO:0000256" key="4">
    <source>
        <dbReference type="ARBA" id="ARBA00029500"/>
    </source>
</evidence>
<dbReference type="PROSITE" id="PS50113">
    <property type="entry name" value="PAC"/>
    <property type="match status" value="1"/>
</dbReference>
<dbReference type="InterPro" id="IPR058031">
    <property type="entry name" value="AAA_lid_NorR"/>
</dbReference>
<keyword evidence="10" id="KW-1185">Reference proteome</keyword>
<evidence type="ECO:0000259" key="7">
    <source>
        <dbReference type="PROSITE" id="PS50112"/>
    </source>
</evidence>
<sequence>MDFEFLNLLPNPSFVTDIKGNVEFQNNKMQVFVEKAETKNIIHLLMDQTDDKFIFTNADQASYLFVKSELRDYGDFYLYMGIESSSIEKLIKKLKETEQLNRELDTIIENSYDGIYITDSEGRTLKTNTSIERITGIPKEYYIGKKVDNLIKRGILENSVTHKVVKEKRTVSIVQANFKGKETLITGNPVFNKNGEVEKVVTNIRDLSELNELQLALRKANELNENYKKELEKLKGGNRNIEGIIVSSQELKMVYETAQRISNVDATVLILGETGVGKDVLAKFIFNNSLRAKDGEFIKINCGAIPPDLLESELFGYESGAFTGASKNGKPGMFELANNGVLFLDEIGELTLSLQVKLLRALQEQEIQRIGGTKTKKVNVRVIAATNRNLKEMVNEGTFREDLFYRLNVIPICIPPLRDRRDDILPLVGLFLNQVNKKYGFHKILDKKLKDFLKNYHWPGNTRELANLIERMVLTTEADFLSIDNLPFEYRETSHINEMITDSLTLKEAVEFTEEKILANAAKKYDNTYEIAKALATSQPTIVRKLKKYKITIKQ</sequence>
<dbReference type="Gene3D" id="3.30.450.20">
    <property type="entry name" value="PAS domain"/>
    <property type="match status" value="1"/>
</dbReference>
<dbReference type="SMART" id="SM00091">
    <property type="entry name" value="PAS"/>
    <property type="match status" value="1"/>
</dbReference>
<feature type="domain" description="PAS" evidence="7">
    <location>
        <begin position="100"/>
        <end position="145"/>
    </location>
</feature>
<evidence type="ECO:0000256" key="1">
    <source>
        <dbReference type="ARBA" id="ARBA00022741"/>
    </source>
</evidence>
<dbReference type="PANTHER" id="PTHR32071:SF57">
    <property type="entry name" value="C4-DICARBOXYLATE TRANSPORT TRANSCRIPTIONAL REGULATORY PROTEIN DCTD"/>
    <property type="match status" value="1"/>
</dbReference>
<dbReference type="RefSeq" id="WP_052002285.1">
    <property type="nucleotide sequence ID" value="NZ_BAUT01000041.1"/>
</dbReference>
<keyword evidence="2" id="KW-0058">Aromatic hydrocarbons catabolism</keyword>
<dbReference type="PROSITE" id="PS50112">
    <property type="entry name" value="PAS"/>
    <property type="match status" value="1"/>
</dbReference>
<dbReference type="NCBIfam" id="TIGR00229">
    <property type="entry name" value="sensory_box"/>
    <property type="match status" value="1"/>
</dbReference>
<dbReference type="InterPro" id="IPR002078">
    <property type="entry name" value="Sigma_54_int"/>
</dbReference>
<dbReference type="CDD" id="cd00130">
    <property type="entry name" value="PAS"/>
    <property type="match status" value="1"/>
</dbReference>
<dbReference type="Pfam" id="PF00989">
    <property type="entry name" value="PAS"/>
    <property type="match status" value="1"/>
</dbReference>
<keyword evidence="5" id="KW-0175">Coiled coil</keyword>
<dbReference type="PROSITE" id="PS00675">
    <property type="entry name" value="SIGMA54_INTERACT_1"/>
    <property type="match status" value="1"/>
</dbReference>
<evidence type="ECO:0000256" key="3">
    <source>
        <dbReference type="ARBA" id="ARBA00022840"/>
    </source>
</evidence>
<evidence type="ECO:0000313" key="9">
    <source>
        <dbReference type="EMBL" id="GAE27179.1"/>
    </source>
</evidence>
<dbReference type="Pfam" id="PF18024">
    <property type="entry name" value="HTH_50"/>
    <property type="match status" value="1"/>
</dbReference>
<dbReference type="PROSITE" id="PS50045">
    <property type="entry name" value="SIGMA54_INTERACT_4"/>
    <property type="match status" value="1"/>
</dbReference>
<evidence type="ECO:0000259" key="6">
    <source>
        <dbReference type="PROSITE" id="PS50045"/>
    </source>
</evidence>
<dbReference type="GO" id="GO:0006355">
    <property type="term" value="P:regulation of DNA-templated transcription"/>
    <property type="evidence" value="ECO:0007669"/>
    <property type="project" value="InterPro"/>
</dbReference>
<evidence type="ECO:0000259" key="8">
    <source>
        <dbReference type="PROSITE" id="PS50113"/>
    </source>
</evidence>
<name>W4Q718_9BACI</name>
<dbReference type="FunFam" id="3.40.50.300:FF:000006">
    <property type="entry name" value="DNA-binding transcriptional regulator NtrC"/>
    <property type="match status" value="1"/>
</dbReference>
<dbReference type="CDD" id="cd00009">
    <property type="entry name" value="AAA"/>
    <property type="match status" value="1"/>
</dbReference>
<protein>
    <recommendedName>
        <fullName evidence="4">HTH-type transcriptional regulatory protein TyrR</fullName>
    </recommendedName>
</protein>
<dbReference type="GO" id="GO:0003677">
    <property type="term" value="F:DNA binding"/>
    <property type="evidence" value="ECO:0007669"/>
    <property type="project" value="UniProtKB-KW"/>
</dbReference>
<dbReference type="SMART" id="SM00382">
    <property type="entry name" value="AAA"/>
    <property type="match status" value="1"/>
</dbReference>
<feature type="domain" description="PAC" evidence="8">
    <location>
        <begin position="167"/>
        <end position="219"/>
    </location>
</feature>
<evidence type="ECO:0000256" key="5">
    <source>
        <dbReference type="SAM" id="Coils"/>
    </source>
</evidence>
<dbReference type="InterPro" id="IPR025662">
    <property type="entry name" value="Sigma_54_int_dom_ATP-bd_1"/>
</dbReference>
<dbReference type="EMBL" id="BAUT01000041">
    <property type="protein sequence ID" value="GAE27179.1"/>
    <property type="molecule type" value="Genomic_DNA"/>
</dbReference>
<keyword evidence="3" id="KW-0067">ATP-binding</keyword>
<accession>W4Q718</accession>
<dbReference type="SUPFAM" id="SSF52540">
    <property type="entry name" value="P-loop containing nucleoside triphosphate hydrolases"/>
    <property type="match status" value="1"/>
</dbReference>
<reference evidence="9" key="1">
    <citation type="journal article" date="2014" name="Genome Announc.">
        <title>Draft Genome Sequences of Three Alkaliphilic Bacillus Strains, Bacillus wakoensis JCM 9140T, Bacillus akibai JCM 9157T, and Bacillus hemicellulosilyticus JCM 9152T.</title>
        <authorList>
            <person name="Yuki M."/>
            <person name="Oshima K."/>
            <person name="Suda W."/>
            <person name="Oshida Y."/>
            <person name="Kitamura K."/>
            <person name="Iida T."/>
            <person name="Hattori M."/>
            <person name="Ohkuma M."/>
        </authorList>
    </citation>
    <scope>NUCLEOTIDE SEQUENCE [LARGE SCALE GENOMIC DNA]</scope>
    <source>
        <strain evidence="9">JCM 9140</strain>
    </source>
</reference>
<dbReference type="InterPro" id="IPR035965">
    <property type="entry name" value="PAS-like_dom_sf"/>
</dbReference>
<dbReference type="Gene3D" id="1.10.10.60">
    <property type="entry name" value="Homeodomain-like"/>
    <property type="match status" value="1"/>
</dbReference>
<dbReference type="AlphaFoldDB" id="W4Q718"/>
<dbReference type="SUPFAM" id="SSF46689">
    <property type="entry name" value="Homeodomain-like"/>
    <property type="match status" value="1"/>
</dbReference>
<feature type="domain" description="Sigma-54 factor interaction" evidence="6">
    <location>
        <begin position="244"/>
        <end position="474"/>
    </location>
</feature>
<dbReference type="SUPFAM" id="SSF55785">
    <property type="entry name" value="PYP-like sensor domain (PAS domain)"/>
    <property type="match status" value="1"/>
</dbReference>
<dbReference type="InterPro" id="IPR003593">
    <property type="entry name" value="AAA+_ATPase"/>
</dbReference>